<keyword evidence="3" id="KW-0223">Dioxygenase</keyword>
<evidence type="ECO:0000313" key="10">
    <source>
        <dbReference type="EMBL" id="KAK1643079.1"/>
    </source>
</evidence>
<feature type="binding site" evidence="6">
    <location>
        <position position="358"/>
    </location>
    <ligand>
        <name>Fe cation</name>
        <dbReference type="ChEBI" id="CHEBI:24875"/>
        <note>catalytic</note>
    </ligand>
</feature>
<dbReference type="PROSITE" id="PS51471">
    <property type="entry name" value="FE2OG_OXY"/>
    <property type="match status" value="1"/>
</dbReference>
<dbReference type="SUPFAM" id="SSF51197">
    <property type="entry name" value="Clavaminate synthase-like"/>
    <property type="match status" value="1"/>
</dbReference>
<feature type="binding site" evidence="6">
    <location>
        <position position="360"/>
    </location>
    <ligand>
        <name>Fe cation</name>
        <dbReference type="ChEBI" id="CHEBI:24875"/>
        <note>catalytic</note>
    </ligand>
</feature>
<dbReference type="InterPro" id="IPR037151">
    <property type="entry name" value="AlkB-like_sf"/>
</dbReference>
<evidence type="ECO:0000313" key="11">
    <source>
        <dbReference type="Proteomes" id="UP001231189"/>
    </source>
</evidence>
<protein>
    <recommendedName>
        <fullName evidence="8">Fe2OG dioxygenase domain-containing protein</fullName>
    </recommendedName>
</protein>
<dbReference type="EMBL" id="JAUUTY010000004">
    <property type="protein sequence ID" value="KAK1643079.1"/>
    <property type="molecule type" value="Genomic_DNA"/>
</dbReference>
<dbReference type="GO" id="GO:0005737">
    <property type="term" value="C:cytoplasm"/>
    <property type="evidence" value="ECO:0007669"/>
    <property type="project" value="TreeGrafter"/>
</dbReference>
<evidence type="ECO:0000256" key="3">
    <source>
        <dbReference type="ARBA" id="ARBA00022964"/>
    </source>
</evidence>
<comment type="cofactor">
    <cofactor evidence="6">
        <name>Fe(2+)</name>
        <dbReference type="ChEBI" id="CHEBI:29033"/>
    </cofactor>
    <text evidence="6">Binds 1 Fe(2+) ion per subunit.</text>
</comment>
<feature type="domain" description="Fe2OG dioxygenase" evidence="8">
    <location>
        <begin position="340"/>
        <end position="450"/>
    </location>
</feature>
<evidence type="ECO:0000313" key="9">
    <source>
        <dbReference type="EMBL" id="KAK1643048.1"/>
    </source>
</evidence>
<name>A0AAD8RZY3_LOLMU</name>
<feature type="region of interest" description="Disordered" evidence="7">
    <location>
        <begin position="1"/>
        <end position="99"/>
    </location>
</feature>
<reference evidence="10" key="1">
    <citation type="submission" date="2023-07" db="EMBL/GenBank/DDBJ databases">
        <title>A chromosome-level genome assembly of Lolium multiflorum.</title>
        <authorList>
            <person name="Chen Y."/>
            <person name="Copetti D."/>
            <person name="Kolliker R."/>
            <person name="Studer B."/>
        </authorList>
    </citation>
    <scope>NUCLEOTIDE SEQUENCE</scope>
    <source>
        <strain evidence="10">02402/16</strain>
        <tissue evidence="10">Leaf</tissue>
    </source>
</reference>
<dbReference type="GO" id="GO:0035515">
    <property type="term" value="F:oxidative RNA demethylase activity"/>
    <property type="evidence" value="ECO:0007669"/>
    <property type="project" value="TreeGrafter"/>
</dbReference>
<dbReference type="PANTHER" id="PTHR16557:SF2">
    <property type="entry name" value="NUCLEIC ACID DIOXYGENASE ALKBH1"/>
    <property type="match status" value="1"/>
</dbReference>
<dbReference type="Pfam" id="PF13532">
    <property type="entry name" value="2OG-FeII_Oxy_2"/>
    <property type="match status" value="1"/>
</dbReference>
<evidence type="ECO:0000259" key="8">
    <source>
        <dbReference type="PROSITE" id="PS51471"/>
    </source>
</evidence>
<evidence type="ECO:0000256" key="1">
    <source>
        <dbReference type="ARBA" id="ARBA00007879"/>
    </source>
</evidence>
<feature type="binding site" evidence="6">
    <location>
        <position position="418"/>
    </location>
    <ligand>
        <name>Fe cation</name>
        <dbReference type="ChEBI" id="CHEBI:24875"/>
        <note>catalytic</note>
    </ligand>
</feature>
<feature type="compositionally biased region" description="Basic and acidic residues" evidence="7">
    <location>
        <begin position="79"/>
        <end position="88"/>
    </location>
</feature>
<evidence type="ECO:0000256" key="4">
    <source>
        <dbReference type="ARBA" id="ARBA00023002"/>
    </source>
</evidence>
<dbReference type="GO" id="GO:0008198">
    <property type="term" value="F:ferrous iron binding"/>
    <property type="evidence" value="ECO:0007669"/>
    <property type="project" value="TreeGrafter"/>
</dbReference>
<dbReference type="GO" id="GO:0035513">
    <property type="term" value="P:oxidative RNA demethylation"/>
    <property type="evidence" value="ECO:0007669"/>
    <property type="project" value="TreeGrafter"/>
</dbReference>
<feature type="compositionally biased region" description="Basic and acidic residues" evidence="7">
    <location>
        <begin position="28"/>
        <end position="39"/>
    </location>
</feature>
<keyword evidence="2 6" id="KW-0479">Metal-binding</keyword>
<sequence>MAGGDDKRTPGSSSSSSRWRKPGSRHGPGLEKRSAECQKEGPCSSSHSVWSKKAQQQMVTAVQQSIPEGSLPQTATQGLEKRSSECQKEGPCSSSPSVWRKKVQQQMVTPVQQSRSEGLLLQTVTPVQPLKSVDSLPQMVTPVQPSVVDSLCQMVGSVQISDSLDSRSTSCASESVVGSGPGAATFDVFRCVSKCSVEVKPSLLDINREKRRAKELAKSANALQRLRPGMVLLKNFLKPDDQVKIIKQCRELGVGTGGFYQPCYKDGSKLNLRMMCLGKNWDPDSSSYVDRRPFDGAQPPKIPEELTKFVKDAIDAAHAFLKQSGGQGTSNPLKEIPPISPDICIVNFYTTAGKLGLHQDKDETKSSLAKNLPVVSFSLGDTAEFLYGDARDEAKASKIKLESGDVLIFGGQSRHIFHGVSTITPKTAPTYVTEEAKLRPGRLNLTFRQY</sequence>
<dbReference type="Gene3D" id="2.60.120.590">
    <property type="entry name" value="Alpha-ketoglutarate-dependent dioxygenase AlkB-like"/>
    <property type="match status" value="1"/>
</dbReference>
<evidence type="ECO:0000256" key="6">
    <source>
        <dbReference type="PIRSR" id="PIRSR604574-2"/>
    </source>
</evidence>
<dbReference type="Proteomes" id="UP001231189">
    <property type="component" value="Unassembled WGS sequence"/>
</dbReference>
<dbReference type="InterPro" id="IPR004574">
    <property type="entry name" value="Alkb"/>
</dbReference>
<comment type="similarity">
    <text evidence="1">Belongs to the alkB family.</text>
</comment>
<comment type="caution">
    <text evidence="10">The sequence shown here is derived from an EMBL/GenBank/DDBJ whole genome shotgun (WGS) entry which is preliminary data.</text>
</comment>
<evidence type="ECO:0000256" key="2">
    <source>
        <dbReference type="ARBA" id="ARBA00022723"/>
    </source>
</evidence>
<dbReference type="InterPro" id="IPR027450">
    <property type="entry name" value="AlkB-like"/>
</dbReference>
<organism evidence="10 11">
    <name type="scientific">Lolium multiflorum</name>
    <name type="common">Italian ryegrass</name>
    <name type="synonym">Lolium perenne subsp. multiflorum</name>
    <dbReference type="NCBI Taxonomy" id="4521"/>
    <lineage>
        <taxon>Eukaryota</taxon>
        <taxon>Viridiplantae</taxon>
        <taxon>Streptophyta</taxon>
        <taxon>Embryophyta</taxon>
        <taxon>Tracheophyta</taxon>
        <taxon>Spermatophyta</taxon>
        <taxon>Magnoliopsida</taxon>
        <taxon>Liliopsida</taxon>
        <taxon>Poales</taxon>
        <taxon>Poaceae</taxon>
        <taxon>BOP clade</taxon>
        <taxon>Pooideae</taxon>
        <taxon>Poodae</taxon>
        <taxon>Poeae</taxon>
        <taxon>Poeae Chloroplast Group 2 (Poeae type)</taxon>
        <taxon>Loliodinae</taxon>
        <taxon>Loliinae</taxon>
        <taxon>Lolium</taxon>
    </lineage>
</organism>
<dbReference type="InterPro" id="IPR005123">
    <property type="entry name" value="Oxoglu/Fe-dep_dioxygenase_dom"/>
</dbReference>
<proteinExistence type="inferred from homology"/>
<evidence type="ECO:0000256" key="7">
    <source>
        <dbReference type="SAM" id="MobiDB-lite"/>
    </source>
</evidence>
<evidence type="ECO:0000256" key="5">
    <source>
        <dbReference type="ARBA" id="ARBA00023004"/>
    </source>
</evidence>
<keyword evidence="5 6" id="KW-0408">Iron</keyword>
<dbReference type="GO" id="GO:0035516">
    <property type="term" value="F:broad specificity oxidative DNA demethylase activity"/>
    <property type="evidence" value="ECO:0007669"/>
    <property type="project" value="TreeGrafter"/>
</dbReference>
<keyword evidence="11" id="KW-1185">Reference proteome</keyword>
<dbReference type="EMBL" id="JAUUTY010000004">
    <property type="protein sequence ID" value="KAK1643048.1"/>
    <property type="molecule type" value="Genomic_DNA"/>
</dbReference>
<keyword evidence="4" id="KW-0560">Oxidoreductase</keyword>
<dbReference type="AlphaFoldDB" id="A0AAD8RZY3"/>
<accession>A0AAD8RZY3</accession>
<dbReference type="PANTHER" id="PTHR16557">
    <property type="entry name" value="ALKYLATED DNA REPAIR PROTEIN ALKB-RELATED"/>
    <property type="match status" value="1"/>
</dbReference>
<gene>
    <name evidence="9" type="ORF">QYE76_060853</name>
    <name evidence="10" type="ORF">QYE76_060884</name>
</gene>
<feature type="compositionally biased region" description="Polar residues" evidence="7">
    <location>
        <begin position="43"/>
        <end position="77"/>
    </location>
</feature>